<comment type="caution">
    <text evidence="1">The sequence shown here is derived from an EMBL/GenBank/DDBJ whole genome shotgun (WGS) entry which is preliminary data.</text>
</comment>
<keyword evidence="2" id="KW-1185">Reference proteome</keyword>
<proteinExistence type="predicted"/>
<accession>A0ACC2VTS4</accession>
<name>A0ACC2VTS4_9TREE</name>
<evidence type="ECO:0000313" key="1">
    <source>
        <dbReference type="EMBL" id="KAJ9102849.1"/>
    </source>
</evidence>
<sequence>MHTTTIPATDGDSSLIRFGHGDRFPSCLKRLGPVVEDEMPVDSGFEENYVDEQQYERMFDQRIYEESTLALYHERKYWHVSSWLNDMLVHRQQE</sequence>
<reference evidence="1" key="1">
    <citation type="submission" date="2023-04" db="EMBL/GenBank/DDBJ databases">
        <title>Draft Genome sequencing of Naganishia species isolated from polar environments using Oxford Nanopore Technology.</title>
        <authorList>
            <person name="Leo P."/>
            <person name="Venkateswaran K."/>
        </authorList>
    </citation>
    <scope>NUCLEOTIDE SEQUENCE</scope>
    <source>
        <strain evidence="1">MNA-CCFEE 5261</strain>
    </source>
</reference>
<dbReference type="EMBL" id="JASBWR010000049">
    <property type="protein sequence ID" value="KAJ9102849.1"/>
    <property type="molecule type" value="Genomic_DNA"/>
</dbReference>
<evidence type="ECO:0000313" key="2">
    <source>
        <dbReference type="Proteomes" id="UP001241377"/>
    </source>
</evidence>
<gene>
    <name evidence="1" type="ORF">QFC19_004577</name>
</gene>
<protein>
    <submittedName>
        <fullName evidence="1">Uncharacterized protein</fullName>
    </submittedName>
</protein>
<organism evidence="1 2">
    <name type="scientific">Naganishia cerealis</name>
    <dbReference type="NCBI Taxonomy" id="610337"/>
    <lineage>
        <taxon>Eukaryota</taxon>
        <taxon>Fungi</taxon>
        <taxon>Dikarya</taxon>
        <taxon>Basidiomycota</taxon>
        <taxon>Agaricomycotina</taxon>
        <taxon>Tremellomycetes</taxon>
        <taxon>Filobasidiales</taxon>
        <taxon>Filobasidiaceae</taxon>
        <taxon>Naganishia</taxon>
    </lineage>
</organism>
<dbReference type="Proteomes" id="UP001241377">
    <property type="component" value="Unassembled WGS sequence"/>
</dbReference>